<dbReference type="InterPro" id="IPR050336">
    <property type="entry name" value="Chromosome_partition/occlusion"/>
</dbReference>
<dbReference type="SUPFAM" id="SSF110849">
    <property type="entry name" value="ParB/Sulfiredoxin"/>
    <property type="match status" value="1"/>
</dbReference>
<dbReference type="EMBL" id="AESD01000932">
    <property type="protein sequence ID" value="EHJ09524.1"/>
    <property type="molecule type" value="Genomic_DNA"/>
</dbReference>
<sequence length="384" mass="43967">MTRQEFKVDNWFSGAKQSQQLESTQEELSQAQTKIHKLTEEIEKLRNTQTHAETLEKSIVNLRTELEKQSGKQLVPIELIKPNPEQPRKTILPESIEAMAISLAKEGQLSPIILIESVENDYLIFDGERRWRGGKKNQWQHIESVIIKKPQDLHRKALLTSLHREDLNSLDKAEAILLEIASKTSTQEQDIPRILSRTIRRFNKKKEISLITELLSSDYHQCEIGLEKLELKAEEKAILLVLLDLQLNPASIDANIFPMLSLSKDLKQAIREKGLNGSQAMALQTLNPKNLGLSSQESNKIRKKTTQQVLKDNLSASQTRKLVKEIRDKYQQVPKFNRTIKTVVSQIQKLTPETLTETESEQLKQLKSLLESKLAEIEEILLPL</sequence>
<dbReference type="PANTHER" id="PTHR33375">
    <property type="entry name" value="CHROMOSOME-PARTITIONING PROTEIN PARB-RELATED"/>
    <property type="match status" value="1"/>
</dbReference>
<feature type="domain" description="ParB-like N-terminal" evidence="3">
    <location>
        <begin position="73"/>
        <end position="163"/>
    </location>
</feature>
<reference evidence="4 5" key="1">
    <citation type="journal article" date="2011" name="Front. Microbiol.">
        <title>Two Strains of Crocosphaera watsonii with Highly Conserved Genomes are Distinguished by Strain-Specific Features.</title>
        <authorList>
            <person name="Bench S.R."/>
            <person name="Ilikchyan I.N."/>
            <person name="Tripp H.J."/>
            <person name="Zehr J.P."/>
        </authorList>
    </citation>
    <scope>NUCLEOTIDE SEQUENCE [LARGE SCALE GENOMIC DNA]</scope>
    <source>
        <strain evidence="4 5">WH 0003</strain>
    </source>
</reference>
<dbReference type="InterPro" id="IPR003115">
    <property type="entry name" value="ParB_N"/>
</dbReference>
<dbReference type="RefSeq" id="WP_007313431.1">
    <property type="nucleotide sequence ID" value="NZ_AESD01000932.1"/>
</dbReference>
<dbReference type="Proteomes" id="UP000003477">
    <property type="component" value="Unassembled WGS sequence"/>
</dbReference>
<evidence type="ECO:0000259" key="3">
    <source>
        <dbReference type="SMART" id="SM00470"/>
    </source>
</evidence>
<dbReference type="GeneID" id="88768976"/>
<dbReference type="GO" id="GO:0003677">
    <property type="term" value="F:DNA binding"/>
    <property type="evidence" value="ECO:0007669"/>
    <property type="project" value="InterPro"/>
</dbReference>
<comment type="caution">
    <text evidence="4">The sequence shown here is derived from an EMBL/GenBank/DDBJ whole genome shotgun (WGS) entry which is preliminary data.</text>
</comment>
<name>G5JE64_CROWT</name>
<dbReference type="InterPro" id="IPR036086">
    <property type="entry name" value="ParB/Sulfiredoxin_sf"/>
</dbReference>
<dbReference type="GO" id="GO:0007059">
    <property type="term" value="P:chromosome segregation"/>
    <property type="evidence" value="ECO:0007669"/>
    <property type="project" value="TreeGrafter"/>
</dbReference>
<protein>
    <submittedName>
        <fullName evidence="4">ParB-like partition protein</fullName>
    </submittedName>
</protein>
<evidence type="ECO:0000256" key="1">
    <source>
        <dbReference type="ARBA" id="ARBA00006295"/>
    </source>
</evidence>
<keyword evidence="2" id="KW-0175">Coiled coil</keyword>
<dbReference type="NCBIfam" id="TIGR00180">
    <property type="entry name" value="parB_part"/>
    <property type="match status" value="1"/>
</dbReference>
<dbReference type="AlphaFoldDB" id="G5JE64"/>
<comment type="similarity">
    <text evidence="1">Belongs to the ParB family.</text>
</comment>
<evidence type="ECO:0000313" key="5">
    <source>
        <dbReference type="Proteomes" id="UP000003477"/>
    </source>
</evidence>
<organism evidence="4 5">
    <name type="scientific">Crocosphaera watsonii WH 0003</name>
    <dbReference type="NCBI Taxonomy" id="423471"/>
    <lineage>
        <taxon>Bacteria</taxon>
        <taxon>Bacillati</taxon>
        <taxon>Cyanobacteriota</taxon>
        <taxon>Cyanophyceae</taxon>
        <taxon>Oscillatoriophycideae</taxon>
        <taxon>Chroococcales</taxon>
        <taxon>Aphanothecaceae</taxon>
        <taxon>Crocosphaera</taxon>
    </lineage>
</organism>
<evidence type="ECO:0000313" key="4">
    <source>
        <dbReference type="EMBL" id="EHJ09524.1"/>
    </source>
</evidence>
<dbReference type="Gene3D" id="3.90.1530.10">
    <property type="entry name" value="Conserved hypothetical protein from pyrococcus furiosus pfu- 392566-001, ParB domain"/>
    <property type="match status" value="1"/>
</dbReference>
<dbReference type="SMART" id="SM00470">
    <property type="entry name" value="ParB"/>
    <property type="match status" value="1"/>
</dbReference>
<dbReference type="GO" id="GO:0005694">
    <property type="term" value="C:chromosome"/>
    <property type="evidence" value="ECO:0007669"/>
    <property type="project" value="TreeGrafter"/>
</dbReference>
<accession>G5JE64</accession>
<proteinExistence type="inferred from homology"/>
<dbReference type="InterPro" id="IPR004437">
    <property type="entry name" value="ParB/RepB/Spo0J"/>
</dbReference>
<dbReference type="Pfam" id="PF02195">
    <property type="entry name" value="ParB_N"/>
    <property type="match status" value="1"/>
</dbReference>
<dbReference type="PANTHER" id="PTHR33375:SF1">
    <property type="entry name" value="CHROMOSOME-PARTITIONING PROTEIN PARB-RELATED"/>
    <property type="match status" value="1"/>
</dbReference>
<evidence type="ECO:0000256" key="2">
    <source>
        <dbReference type="SAM" id="Coils"/>
    </source>
</evidence>
<feature type="coiled-coil region" evidence="2">
    <location>
        <begin position="14"/>
        <end position="72"/>
    </location>
</feature>
<dbReference type="PATRIC" id="fig|423471.3.peg.5329"/>
<gene>
    <name evidence="4" type="ORF">CWATWH0003_B051</name>
</gene>